<evidence type="ECO:0000313" key="1">
    <source>
        <dbReference type="EMBL" id="CFR66822.1"/>
    </source>
</evidence>
<dbReference type="Proteomes" id="UP000048948">
    <property type="component" value="Unassembled WGS sequence"/>
</dbReference>
<dbReference type="Proteomes" id="UP000038802">
    <property type="component" value="Unassembled WGS sequence"/>
</dbReference>
<dbReference type="AlphaFoldDB" id="A0A0U0RM42"/>
<name>A0A0U0RM42_MYCTX</name>
<reference evidence="6 7" key="2">
    <citation type="submission" date="2015-03" db="EMBL/GenBank/DDBJ databases">
        <authorList>
            <consortium name="Pathogen Informatics"/>
        </authorList>
    </citation>
    <scope>NUCLEOTIDE SEQUENCE [LARGE SCALE GENOMIC DNA]</scope>
    <source>
        <strain evidence="3 9">Bir 172</strain>
        <strain evidence="2 10">Bir 185</strain>
        <strain evidence="1 8">C09601061</strain>
        <strain evidence="6">K00500041</strain>
        <strain evidence="7">N09902308</strain>
    </source>
</reference>
<evidence type="ECO:0000313" key="2">
    <source>
        <dbReference type="EMBL" id="CKR42718.1"/>
    </source>
</evidence>
<dbReference type="Proteomes" id="UP000046680">
    <property type="component" value="Unassembled WGS sequence"/>
</dbReference>
<evidence type="ECO:0000313" key="9">
    <source>
        <dbReference type="Proteomes" id="UP000048948"/>
    </source>
</evidence>
<reference evidence="4" key="1">
    <citation type="submission" date="2015-03" db="EMBL/GenBank/DDBJ databases">
        <authorList>
            <person name="Murphy D."/>
        </authorList>
    </citation>
    <scope>NUCLEOTIDE SEQUENCE [LARGE SCALE GENOMIC DNA]</scope>
    <source>
        <strain evidence="4">K00500041</strain>
    </source>
</reference>
<evidence type="ECO:0000313" key="4">
    <source>
        <dbReference type="EMBL" id="COW17447.1"/>
    </source>
</evidence>
<dbReference type="EMBL" id="CNFT01000247">
    <property type="protein sequence ID" value="CKR42718.1"/>
    <property type="molecule type" value="Genomic_DNA"/>
</dbReference>
<dbReference type="EMBL" id="CSBK01000827">
    <property type="protein sequence ID" value="COX97031.1"/>
    <property type="molecule type" value="Genomic_DNA"/>
</dbReference>
<accession>A0A0U0RM42</accession>
<evidence type="ECO:0000313" key="10">
    <source>
        <dbReference type="Proteomes" id="UP000050164"/>
    </source>
</evidence>
<sequence length="64" mass="7229">MKPFKVRQLSDVHSYHVCRSSRCTLNSERVLSPSEKGTPIGHSKVGGSGGVWLGILDFLMRNWW</sequence>
<evidence type="ECO:0000313" key="7">
    <source>
        <dbReference type="Proteomes" id="UP000039021"/>
    </source>
</evidence>
<protein>
    <submittedName>
        <fullName evidence="4">Uncharacterized protein</fullName>
    </submittedName>
</protein>
<reference evidence="5" key="3">
    <citation type="submission" date="2015-03" db="EMBL/GenBank/DDBJ databases">
        <authorList>
            <consortium name="Pathogen Informatics"/>
            <person name="Murphy D."/>
        </authorList>
    </citation>
    <scope>NUCLEOTIDE SEQUENCE</scope>
    <source>
        <strain evidence="5">N09902308</strain>
    </source>
</reference>
<evidence type="ECO:0000313" key="8">
    <source>
        <dbReference type="Proteomes" id="UP000046680"/>
    </source>
</evidence>
<organism evidence="4 6">
    <name type="scientific">Mycobacterium tuberculosis</name>
    <dbReference type="NCBI Taxonomy" id="1773"/>
    <lineage>
        <taxon>Bacteria</taxon>
        <taxon>Bacillati</taxon>
        <taxon>Actinomycetota</taxon>
        <taxon>Actinomycetes</taxon>
        <taxon>Mycobacteriales</taxon>
        <taxon>Mycobacteriaceae</taxon>
        <taxon>Mycobacterium</taxon>
        <taxon>Mycobacterium tuberculosis complex</taxon>
    </lineage>
</organism>
<dbReference type="Proteomes" id="UP000039021">
    <property type="component" value="Unassembled WGS sequence"/>
</dbReference>
<evidence type="ECO:0000313" key="6">
    <source>
        <dbReference type="Proteomes" id="UP000038802"/>
    </source>
</evidence>
<dbReference type="EMBL" id="CNGE01000445">
    <property type="protein sequence ID" value="CKS76823.1"/>
    <property type="molecule type" value="Genomic_DNA"/>
</dbReference>
<dbReference type="EMBL" id="CSAE01000364">
    <property type="protein sequence ID" value="COW17447.1"/>
    <property type="molecule type" value="Genomic_DNA"/>
</dbReference>
<proteinExistence type="predicted"/>
<dbReference type="Proteomes" id="UP000050164">
    <property type="component" value="Unassembled WGS sequence"/>
</dbReference>
<evidence type="ECO:0000313" key="3">
    <source>
        <dbReference type="EMBL" id="CKS76823.1"/>
    </source>
</evidence>
<gene>
    <name evidence="1" type="ORF">ERS007657_00411</name>
    <name evidence="4" type="ORF">ERS007703_02960</name>
    <name evidence="5" type="ORF">ERS007739_01948</name>
    <name evidence="3" type="ORF">ERS027646_02426</name>
    <name evidence="2" type="ORF">ERS027659_01383</name>
</gene>
<evidence type="ECO:0000313" key="5">
    <source>
        <dbReference type="EMBL" id="COX97031.1"/>
    </source>
</evidence>
<dbReference type="EMBL" id="CGCX01000086">
    <property type="protein sequence ID" value="CFR66822.1"/>
    <property type="molecule type" value="Genomic_DNA"/>
</dbReference>